<dbReference type="Pfam" id="PF03588">
    <property type="entry name" value="Leu_Phe_trans"/>
    <property type="match status" value="1"/>
</dbReference>
<dbReference type="InterPro" id="IPR016181">
    <property type="entry name" value="Acyl_CoA_acyltransferase"/>
</dbReference>
<organism evidence="16 17">
    <name type="scientific">Desulfovibrio desulfuricans</name>
    <dbReference type="NCBI Taxonomy" id="876"/>
    <lineage>
        <taxon>Bacteria</taxon>
        <taxon>Pseudomonadati</taxon>
        <taxon>Thermodesulfobacteriota</taxon>
        <taxon>Desulfovibrionia</taxon>
        <taxon>Desulfovibrionales</taxon>
        <taxon>Desulfovibrionaceae</taxon>
        <taxon>Desulfovibrio</taxon>
    </lineage>
</organism>
<dbReference type="GO" id="GO:0005737">
    <property type="term" value="C:cytoplasm"/>
    <property type="evidence" value="ECO:0007669"/>
    <property type="project" value="UniProtKB-SubCell"/>
</dbReference>
<comment type="similarity">
    <text evidence="9 15">Belongs to the L/F-transferase family.</text>
</comment>
<dbReference type="Proteomes" id="UP000297065">
    <property type="component" value="Chromosome"/>
</dbReference>
<evidence type="ECO:0000256" key="13">
    <source>
        <dbReference type="ARBA" id="ARBA00077165"/>
    </source>
</evidence>
<dbReference type="OrthoDB" id="9790282at2"/>
<dbReference type="AlphaFoldDB" id="A0A4P7UHF9"/>
<evidence type="ECO:0000256" key="11">
    <source>
        <dbReference type="ARBA" id="ARBA00074372"/>
    </source>
</evidence>
<evidence type="ECO:0000256" key="7">
    <source>
        <dbReference type="ARBA" id="ARBA00051538"/>
    </source>
</evidence>
<dbReference type="InterPro" id="IPR004616">
    <property type="entry name" value="Leu/Phe-tRNA_Trfase"/>
</dbReference>
<dbReference type="PANTHER" id="PTHR30098:SF2">
    <property type="entry name" value="LEUCYL_PHENYLALANYL-TRNA--PROTEIN TRANSFERASE"/>
    <property type="match status" value="1"/>
</dbReference>
<dbReference type="InterPro" id="IPR042221">
    <property type="entry name" value="Leu/Phe-tRNA_Trfase_N"/>
</dbReference>
<accession>A0A4P7UHF9</accession>
<dbReference type="GO" id="GO:0030163">
    <property type="term" value="P:protein catabolic process"/>
    <property type="evidence" value="ECO:0007669"/>
    <property type="project" value="UniProtKB-UniRule"/>
</dbReference>
<evidence type="ECO:0000313" key="17">
    <source>
        <dbReference type="Proteomes" id="UP000297065"/>
    </source>
</evidence>
<evidence type="ECO:0000256" key="8">
    <source>
        <dbReference type="ARBA" id="ARBA00054043"/>
    </source>
</evidence>
<evidence type="ECO:0000256" key="4">
    <source>
        <dbReference type="ARBA" id="ARBA00023315"/>
    </source>
</evidence>
<comment type="subcellular location">
    <subcellularLocation>
        <location evidence="1 15">Cytoplasm</location>
    </subcellularLocation>
</comment>
<evidence type="ECO:0000256" key="3">
    <source>
        <dbReference type="ARBA" id="ARBA00022679"/>
    </source>
</evidence>
<keyword evidence="2 15" id="KW-0963">Cytoplasm</keyword>
<dbReference type="InterPro" id="IPR042203">
    <property type="entry name" value="Leu/Phe-tRNA_Trfase_C"/>
</dbReference>
<evidence type="ECO:0000256" key="14">
    <source>
        <dbReference type="ARBA" id="ARBA00083640"/>
    </source>
</evidence>
<dbReference type="FunFam" id="3.30.70.3550:FF:000001">
    <property type="entry name" value="Leucyl/phenylalanyl-tRNA--protein transferase"/>
    <property type="match status" value="1"/>
</dbReference>
<evidence type="ECO:0000256" key="5">
    <source>
        <dbReference type="ARBA" id="ARBA00050607"/>
    </source>
</evidence>
<dbReference type="Gene3D" id="3.40.630.70">
    <property type="entry name" value="Leucyl/phenylalanyl-tRNA-protein transferase, C-terminal domain"/>
    <property type="match status" value="1"/>
</dbReference>
<keyword evidence="3 15" id="KW-0808">Transferase</keyword>
<proteinExistence type="inferred from homology"/>
<evidence type="ECO:0000256" key="1">
    <source>
        <dbReference type="ARBA" id="ARBA00004496"/>
    </source>
</evidence>
<evidence type="ECO:0000256" key="12">
    <source>
        <dbReference type="ARBA" id="ARBA00077136"/>
    </source>
</evidence>
<evidence type="ECO:0000256" key="10">
    <source>
        <dbReference type="ARBA" id="ARBA00066767"/>
    </source>
</evidence>
<name>A0A4P7UHF9_DESDE</name>
<dbReference type="SUPFAM" id="SSF55729">
    <property type="entry name" value="Acyl-CoA N-acyltransferases (Nat)"/>
    <property type="match status" value="1"/>
</dbReference>
<reference evidence="16 17" key="1">
    <citation type="submission" date="2019-02" db="EMBL/GenBank/DDBJ databases">
        <title>Complete Genome Sequence of Desulfovibrio desulfuricans IC1, a Sulfonate Utilizing Anaerobe.</title>
        <authorList>
            <person name="Day L.A."/>
            <person name="De Leon K.B."/>
            <person name="Wall J.D."/>
        </authorList>
    </citation>
    <scope>NUCLEOTIDE SEQUENCE [LARGE SCALE GENOMIC DNA]</scope>
    <source>
        <strain evidence="16 17">IC1</strain>
    </source>
</reference>
<dbReference type="RefSeq" id="WP_136399530.1">
    <property type="nucleotide sequence ID" value="NZ_CP036295.1"/>
</dbReference>
<gene>
    <name evidence="15" type="primary">aat</name>
    <name evidence="16" type="ORF">DDIC_05615</name>
</gene>
<dbReference type="EC" id="2.3.2.6" evidence="10 15"/>
<comment type="catalytic activity">
    <reaction evidence="7 15">
        <text>N-terminal L-lysyl-[protein] + L-leucyl-tRNA(Leu) = N-terminal L-leucyl-L-lysyl-[protein] + tRNA(Leu) + H(+)</text>
        <dbReference type="Rhea" id="RHEA:12340"/>
        <dbReference type="Rhea" id="RHEA-COMP:9613"/>
        <dbReference type="Rhea" id="RHEA-COMP:9622"/>
        <dbReference type="Rhea" id="RHEA-COMP:12670"/>
        <dbReference type="Rhea" id="RHEA-COMP:12671"/>
        <dbReference type="ChEBI" id="CHEBI:15378"/>
        <dbReference type="ChEBI" id="CHEBI:65249"/>
        <dbReference type="ChEBI" id="CHEBI:78442"/>
        <dbReference type="ChEBI" id="CHEBI:78494"/>
        <dbReference type="ChEBI" id="CHEBI:133043"/>
        <dbReference type="EC" id="2.3.2.6"/>
    </reaction>
</comment>
<evidence type="ECO:0000313" key="16">
    <source>
        <dbReference type="EMBL" id="QCC85359.1"/>
    </source>
</evidence>
<sequence>MIGAFTALASQFPPTESARDDGLLCIGGDLRPERLVAAYSRGIFPWYSKGMPIIWWSPDPRCVMPLEGFCLPARSARKLRLHPFELTHNAAFGRVIRACAAPRDKEGGTWIIDDMMRAYEGLHALGYAHSIEAWQDGELVGGLYGVALGRAFFGESMFHTRPEASRAALAGLVALLRQRGATLLDCQQETPHIMRMGGVMLPRAVFQAELARALAPQTQTGAAQNCATPEMAGSGLPFPWLPWGLVYSYSPAEGFWAARS</sequence>
<evidence type="ECO:0000256" key="2">
    <source>
        <dbReference type="ARBA" id="ARBA00022490"/>
    </source>
</evidence>
<dbReference type="Gene3D" id="3.30.70.3550">
    <property type="entry name" value="Leucyl/phenylalanyl-tRNA-protein transferase, N-terminal domain"/>
    <property type="match status" value="1"/>
</dbReference>
<comment type="catalytic activity">
    <reaction evidence="5 15">
        <text>L-phenylalanyl-tRNA(Phe) + an N-terminal L-alpha-aminoacyl-[protein] = an N-terminal L-phenylalanyl-L-alpha-aminoacyl-[protein] + tRNA(Phe)</text>
        <dbReference type="Rhea" id="RHEA:43632"/>
        <dbReference type="Rhea" id="RHEA-COMP:9668"/>
        <dbReference type="Rhea" id="RHEA-COMP:9699"/>
        <dbReference type="Rhea" id="RHEA-COMP:10636"/>
        <dbReference type="Rhea" id="RHEA-COMP:10637"/>
        <dbReference type="ChEBI" id="CHEBI:78442"/>
        <dbReference type="ChEBI" id="CHEBI:78531"/>
        <dbReference type="ChEBI" id="CHEBI:78597"/>
        <dbReference type="ChEBI" id="CHEBI:83561"/>
        <dbReference type="EC" id="2.3.2.6"/>
    </reaction>
</comment>
<dbReference type="HAMAP" id="MF_00688">
    <property type="entry name" value="Leu_Phe_trans"/>
    <property type="match status" value="1"/>
</dbReference>
<dbReference type="NCBIfam" id="TIGR00667">
    <property type="entry name" value="aat"/>
    <property type="match status" value="1"/>
</dbReference>
<protein>
    <recommendedName>
        <fullName evidence="11 15">Leucyl/phenylalanyl-tRNA--protein transferase</fullName>
        <ecNumber evidence="10 15">2.3.2.6</ecNumber>
    </recommendedName>
    <alternativeName>
        <fullName evidence="12 15">L/F-transferase</fullName>
    </alternativeName>
    <alternativeName>
        <fullName evidence="13 15">Leucyltransferase</fullName>
    </alternativeName>
    <alternativeName>
        <fullName evidence="14 15">Phenyalanyltransferase</fullName>
    </alternativeName>
</protein>
<dbReference type="PANTHER" id="PTHR30098">
    <property type="entry name" value="LEUCYL/PHENYLALANYL-TRNA--PROTEIN TRANSFERASE"/>
    <property type="match status" value="1"/>
</dbReference>
<evidence type="ECO:0000256" key="15">
    <source>
        <dbReference type="HAMAP-Rule" id="MF_00688"/>
    </source>
</evidence>
<keyword evidence="4 15" id="KW-0012">Acyltransferase</keyword>
<evidence type="ECO:0000256" key="9">
    <source>
        <dbReference type="ARBA" id="ARBA00061535"/>
    </source>
</evidence>
<evidence type="ECO:0000256" key="6">
    <source>
        <dbReference type="ARBA" id="ARBA00050652"/>
    </source>
</evidence>
<dbReference type="GO" id="GO:0008914">
    <property type="term" value="F:leucyl-tRNA--protein transferase activity"/>
    <property type="evidence" value="ECO:0007669"/>
    <property type="project" value="UniProtKB-UniRule"/>
</dbReference>
<comment type="catalytic activity">
    <reaction evidence="6 15">
        <text>N-terminal L-arginyl-[protein] + L-leucyl-tRNA(Leu) = N-terminal L-leucyl-L-arginyl-[protein] + tRNA(Leu) + H(+)</text>
        <dbReference type="Rhea" id="RHEA:50416"/>
        <dbReference type="Rhea" id="RHEA-COMP:9613"/>
        <dbReference type="Rhea" id="RHEA-COMP:9622"/>
        <dbReference type="Rhea" id="RHEA-COMP:12672"/>
        <dbReference type="Rhea" id="RHEA-COMP:12673"/>
        <dbReference type="ChEBI" id="CHEBI:15378"/>
        <dbReference type="ChEBI" id="CHEBI:64719"/>
        <dbReference type="ChEBI" id="CHEBI:78442"/>
        <dbReference type="ChEBI" id="CHEBI:78494"/>
        <dbReference type="ChEBI" id="CHEBI:133044"/>
        <dbReference type="EC" id="2.3.2.6"/>
    </reaction>
</comment>
<comment type="function">
    <text evidence="8 15">Functions in the N-end rule pathway of protein degradation where it conjugates Leu, Phe and, less efficiently, Met from aminoacyl-tRNAs to the N-termini of proteins containing an N-terminal arginine or lysine.</text>
</comment>
<dbReference type="EMBL" id="CP036295">
    <property type="protein sequence ID" value="QCC85359.1"/>
    <property type="molecule type" value="Genomic_DNA"/>
</dbReference>